<dbReference type="Pfam" id="PF00339">
    <property type="entry name" value="Arrestin_N"/>
    <property type="match status" value="1"/>
</dbReference>
<name>A0A9N9FJL2_9GLOM</name>
<reference evidence="3" key="1">
    <citation type="submission" date="2021-06" db="EMBL/GenBank/DDBJ databases">
        <authorList>
            <person name="Kallberg Y."/>
            <person name="Tangrot J."/>
            <person name="Rosling A."/>
        </authorList>
    </citation>
    <scope>NUCLEOTIDE SEQUENCE</scope>
    <source>
        <strain evidence="3">CL551</strain>
    </source>
</reference>
<organism evidence="3 4">
    <name type="scientific">Acaulospora morrowiae</name>
    <dbReference type="NCBI Taxonomy" id="94023"/>
    <lineage>
        <taxon>Eukaryota</taxon>
        <taxon>Fungi</taxon>
        <taxon>Fungi incertae sedis</taxon>
        <taxon>Mucoromycota</taxon>
        <taxon>Glomeromycotina</taxon>
        <taxon>Glomeromycetes</taxon>
        <taxon>Diversisporales</taxon>
        <taxon>Acaulosporaceae</taxon>
        <taxon>Acaulospora</taxon>
    </lineage>
</organism>
<evidence type="ECO:0000259" key="2">
    <source>
        <dbReference type="Pfam" id="PF00339"/>
    </source>
</evidence>
<accession>A0A9N9FJL2</accession>
<sequence>MSSYPGSSKGKGPKIPPPPIKYQKSHKNMTFIFAPDSHVFKKSLIGGEDNILEGILHLSYEKPTQVKSINLNLKCIEKTTLYESLGRANTLFTGVHVLIDKMEKIWESKDEKSVGSLDIPFRILLPDDLPEAISAKYGQVSYVLKAIVNQKSFLVASTQTVEILYPLKKLILDNTSTSYYKLRGESKNGMEYSFDLPPNKIFNIGTWVPIPMRIRQAWTFDLKKPRSTTRQFSEKAISMLIPRQDIIYLQPTSHHYHGECVTTIDFTVPQNLQPSYEGRVISITHHFYVRFYLWDSEKDFTVEENVTVAYIHEPILPSRVGTPNGSQYQIHLMNYSPSHITPQSSGNYTIEEDPDEIRVATPIGQSSTDNGSLYIFEDPIP</sequence>
<proteinExistence type="predicted"/>
<feature type="domain" description="Arrestin-like N-terminal" evidence="2">
    <location>
        <begin position="52"/>
        <end position="152"/>
    </location>
</feature>
<feature type="compositionally biased region" description="Low complexity" evidence="1">
    <location>
        <begin position="1"/>
        <end position="10"/>
    </location>
</feature>
<gene>
    <name evidence="3" type="ORF">AMORRO_LOCUS5119</name>
</gene>
<dbReference type="InterPro" id="IPR014752">
    <property type="entry name" value="Arrestin-like_C"/>
</dbReference>
<dbReference type="SUPFAM" id="SSF81296">
    <property type="entry name" value="E set domains"/>
    <property type="match status" value="1"/>
</dbReference>
<dbReference type="InterPro" id="IPR011021">
    <property type="entry name" value="Arrestin-like_N"/>
</dbReference>
<dbReference type="Gene3D" id="2.60.40.640">
    <property type="match status" value="1"/>
</dbReference>
<dbReference type="Proteomes" id="UP000789342">
    <property type="component" value="Unassembled WGS sequence"/>
</dbReference>
<evidence type="ECO:0000313" key="3">
    <source>
        <dbReference type="EMBL" id="CAG8540869.1"/>
    </source>
</evidence>
<evidence type="ECO:0000313" key="4">
    <source>
        <dbReference type="Proteomes" id="UP000789342"/>
    </source>
</evidence>
<protein>
    <submittedName>
        <fullName evidence="3">13506_t:CDS:1</fullName>
    </submittedName>
</protein>
<dbReference type="AlphaFoldDB" id="A0A9N9FJL2"/>
<dbReference type="OrthoDB" id="2333384at2759"/>
<feature type="region of interest" description="Disordered" evidence="1">
    <location>
        <begin position="1"/>
        <end position="20"/>
    </location>
</feature>
<dbReference type="EMBL" id="CAJVPV010002984">
    <property type="protein sequence ID" value="CAG8540869.1"/>
    <property type="molecule type" value="Genomic_DNA"/>
</dbReference>
<comment type="caution">
    <text evidence="3">The sequence shown here is derived from an EMBL/GenBank/DDBJ whole genome shotgun (WGS) entry which is preliminary data.</text>
</comment>
<keyword evidence="4" id="KW-1185">Reference proteome</keyword>
<evidence type="ECO:0000256" key="1">
    <source>
        <dbReference type="SAM" id="MobiDB-lite"/>
    </source>
</evidence>
<dbReference type="InterPro" id="IPR014756">
    <property type="entry name" value="Ig_E-set"/>
</dbReference>